<evidence type="ECO:0000313" key="15">
    <source>
        <dbReference type="Proteomes" id="UP000034181"/>
    </source>
</evidence>
<dbReference type="GO" id="GO:0006508">
    <property type="term" value="P:proteolysis"/>
    <property type="evidence" value="ECO:0007669"/>
    <property type="project" value="UniProtKB-KW"/>
</dbReference>
<reference evidence="14 15" key="1">
    <citation type="journal article" date="2015" name="Nature">
        <title>rRNA introns, odd ribosomes, and small enigmatic genomes across a large radiation of phyla.</title>
        <authorList>
            <person name="Brown C.T."/>
            <person name="Hug L.A."/>
            <person name="Thomas B.C."/>
            <person name="Sharon I."/>
            <person name="Castelle C.J."/>
            <person name="Singh A."/>
            <person name="Wilkins M.J."/>
            <person name="Williams K.H."/>
            <person name="Banfield J.F."/>
        </authorList>
    </citation>
    <scope>NUCLEOTIDE SEQUENCE [LARGE SCALE GENOMIC DNA]</scope>
</reference>
<keyword evidence="6 12" id="KW-0479">Metal-binding</keyword>
<feature type="binding site" evidence="12">
    <location>
        <position position="130"/>
    </location>
    <ligand>
        <name>Zn(2+)</name>
        <dbReference type="ChEBI" id="CHEBI:29105"/>
        <note>catalytic</note>
    </ligand>
</feature>
<dbReference type="EMBL" id="LBUZ01000013">
    <property type="protein sequence ID" value="KKQ75321.1"/>
    <property type="molecule type" value="Genomic_DNA"/>
</dbReference>
<dbReference type="CDD" id="cd07340">
    <property type="entry name" value="M48B_Htpx_like"/>
    <property type="match status" value="1"/>
</dbReference>
<feature type="binding site" evidence="12">
    <location>
        <position position="126"/>
    </location>
    <ligand>
        <name>Zn(2+)</name>
        <dbReference type="ChEBI" id="CHEBI:29105"/>
        <note>catalytic</note>
    </ligand>
</feature>
<dbReference type="GO" id="GO:0008270">
    <property type="term" value="F:zinc ion binding"/>
    <property type="evidence" value="ECO:0007669"/>
    <property type="project" value="UniProtKB-UniRule"/>
</dbReference>
<evidence type="ECO:0000313" key="14">
    <source>
        <dbReference type="EMBL" id="KKQ75321.1"/>
    </source>
</evidence>
<evidence type="ECO:0000256" key="9">
    <source>
        <dbReference type="ARBA" id="ARBA00022989"/>
    </source>
</evidence>
<comment type="subcellular location">
    <subcellularLocation>
        <location evidence="1 12">Cell membrane</location>
        <topology evidence="1 12">Multi-pass membrane protein</topology>
    </subcellularLocation>
</comment>
<keyword evidence="3 12" id="KW-1003">Cell membrane</keyword>
<dbReference type="InterPro" id="IPR022919">
    <property type="entry name" value="Pept_M48_protease_HtpX"/>
</dbReference>
<keyword evidence="7 12" id="KW-0378">Hydrolase</keyword>
<evidence type="ECO:0000256" key="6">
    <source>
        <dbReference type="ARBA" id="ARBA00022723"/>
    </source>
</evidence>
<dbReference type="Proteomes" id="UP000034181">
    <property type="component" value="Unassembled WGS sequence"/>
</dbReference>
<dbReference type="HAMAP" id="MF_00188">
    <property type="entry name" value="Pept_M48_protease_HtpX"/>
    <property type="match status" value="1"/>
</dbReference>
<evidence type="ECO:0000259" key="13">
    <source>
        <dbReference type="Pfam" id="PF01435"/>
    </source>
</evidence>
<evidence type="ECO:0000256" key="3">
    <source>
        <dbReference type="ARBA" id="ARBA00022475"/>
    </source>
</evidence>
<comment type="cofactor">
    <cofactor evidence="12">
        <name>Zn(2+)</name>
        <dbReference type="ChEBI" id="CHEBI:29105"/>
    </cofactor>
    <text evidence="12">Binds 1 zinc ion per subunit.</text>
</comment>
<dbReference type="GO" id="GO:0005886">
    <property type="term" value="C:plasma membrane"/>
    <property type="evidence" value="ECO:0007669"/>
    <property type="project" value="UniProtKB-SubCell"/>
</dbReference>
<evidence type="ECO:0000256" key="12">
    <source>
        <dbReference type="HAMAP-Rule" id="MF_00188"/>
    </source>
</evidence>
<dbReference type="GO" id="GO:0004222">
    <property type="term" value="F:metalloendopeptidase activity"/>
    <property type="evidence" value="ECO:0007669"/>
    <property type="project" value="UniProtKB-UniRule"/>
</dbReference>
<feature type="transmembrane region" description="Helical" evidence="12">
    <location>
        <begin position="173"/>
        <end position="196"/>
    </location>
</feature>
<evidence type="ECO:0000256" key="4">
    <source>
        <dbReference type="ARBA" id="ARBA00022670"/>
    </source>
</evidence>
<dbReference type="InterPro" id="IPR050083">
    <property type="entry name" value="HtpX_protease"/>
</dbReference>
<evidence type="ECO:0000256" key="7">
    <source>
        <dbReference type="ARBA" id="ARBA00022801"/>
    </source>
</evidence>
<dbReference type="PANTHER" id="PTHR43221:SF1">
    <property type="entry name" value="PROTEASE HTPX"/>
    <property type="match status" value="1"/>
</dbReference>
<dbReference type="PANTHER" id="PTHR43221">
    <property type="entry name" value="PROTEASE HTPX"/>
    <property type="match status" value="1"/>
</dbReference>
<keyword evidence="10 12" id="KW-0482">Metalloprotease</keyword>
<protein>
    <recommendedName>
        <fullName evidence="12">Protease HtpX homolog</fullName>
        <ecNumber evidence="12">3.4.24.-</ecNumber>
    </recommendedName>
</protein>
<feature type="transmembrane region" description="Helical" evidence="12">
    <location>
        <begin position="138"/>
        <end position="161"/>
    </location>
</feature>
<gene>
    <name evidence="12" type="primary">htpX</name>
    <name evidence="14" type="ORF">US96_C0013G0015</name>
</gene>
<comment type="caution">
    <text evidence="14">The sequence shown here is derived from an EMBL/GenBank/DDBJ whole genome shotgun (WGS) entry which is preliminary data.</text>
</comment>
<keyword evidence="4 12" id="KW-0645">Protease</keyword>
<evidence type="ECO:0000256" key="11">
    <source>
        <dbReference type="ARBA" id="ARBA00023136"/>
    </source>
</evidence>
<sequence>MFLFVVFITTLIYVFSKAMGLGLGVVGIALIFSGIASIGSYYYSDKLVLVTTGARKIEKSDNPRYFRIVENLCIAAGLPMPKVYLIDDPSPNAFATGRDPKHAVVCATTGLLSMMTDAELEGVIAHELSHIKNFDIRLAGVLAILVGFVAIASDIFIRATFFSRSDRNNSNAVFFLIAIAFAILSPIAATLIQLAVSRKREFLADASGVLLTRYPDGLASALEKLKNDHTPPRSASNATAHLFIENPFENKKVKNFFTSLFNTHPPLDERIKILRGM</sequence>
<organism evidence="14 15">
    <name type="scientific">Candidatus Woesebacteria bacterium GW2011_GWB1_38_5b</name>
    <dbReference type="NCBI Taxonomy" id="1618569"/>
    <lineage>
        <taxon>Bacteria</taxon>
        <taxon>Candidatus Woeseibacteriota</taxon>
    </lineage>
</organism>
<name>A0A0G0NDZ0_9BACT</name>
<keyword evidence="8 12" id="KW-0862">Zinc</keyword>
<keyword evidence="5 12" id="KW-0812">Transmembrane</keyword>
<keyword evidence="11 12" id="KW-0472">Membrane</keyword>
<proteinExistence type="inferred from homology"/>
<dbReference type="Pfam" id="PF01435">
    <property type="entry name" value="Peptidase_M48"/>
    <property type="match status" value="1"/>
</dbReference>
<comment type="similarity">
    <text evidence="2 12">Belongs to the peptidase M48B family.</text>
</comment>
<feature type="domain" description="Peptidase M48" evidence="13">
    <location>
        <begin position="62"/>
        <end position="276"/>
    </location>
</feature>
<evidence type="ECO:0000256" key="1">
    <source>
        <dbReference type="ARBA" id="ARBA00004651"/>
    </source>
</evidence>
<dbReference type="AlphaFoldDB" id="A0A0G0NDZ0"/>
<feature type="active site" evidence="12">
    <location>
        <position position="127"/>
    </location>
</feature>
<feature type="binding site" evidence="12">
    <location>
        <position position="201"/>
    </location>
    <ligand>
        <name>Zn(2+)</name>
        <dbReference type="ChEBI" id="CHEBI:29105"/>
        <note>catalytic</note>
    </ligand>
</feature>
<accession>A0A0G0NDZ0</accession>
<feature type="transmembrane region" description="Helical" evidence="12">
    <location>
        <begin position="26"/>
        <end position="43"/>
    </location>
</feature>
<evidence type="ECO:0000256" key="8">
    <source>
        <dbReference type="ARBA" id="ARBA00022833"/>
    </source>
</evidence>
<keyword evidence="9 12" id="KW-1133">Transmembrane helix</keyword>
<evidence type="ECO:0000256" key="5">
    <source>
        <dbReference type="ARBA" id="ARBA00022692"/>
    </source>
</evidence>
<dbReference type="EC" id="3.4.24.-" evidence="12"/>
<dbReference type="InterPro" id="IPR001915">
    <property type="entry name" value="Peptidase_M48"/>
</dbReference>
<dbReference type="Gene3D" id="3.30.2010.10">
    <property type="entry name" value="Metalloproteases ('zincins'), catalytic domain"/>
    <property type="match status" value="1"/>
</dbReference>
<evidence type="ECO:0000256" key="10">
    <source>
        <dbReference type="ARBA" id="ARBA00023049"/>
    </source>
</evidence>
<evidence type="ECO:0000256" key="2">
    <source>
        <dbReference type="ARBA" id="ARBA00009779"/>
    </source>
</evidence>